<dbReference type="PANTHER" id="PTHR23416">
    <property type="entry name" value="SIALIC ACID SYNTHASE-RELATED"/>
    <property type="match status" value="1"/>
</dbReference>
<accession>X0ZT82</accession>
<reference evidence="1" key="1">
    <citation type="journal article" date="2014" name="Front. Microbiol.">
        <title>High frequency of phylogenetically diverse reductive dehalogenase-homologous genes in deep subseafloor sedimentary metagenomes.</title>
        <authorList>
            <person name="Kawai M."/>
            <person name="Futagami T."/>
            <person name="Toyoda A."/>
            <person name="Takaki Y."/>
            <person name="Nishi S."/>
            <person name="Hori S."/>
            <person name="Arai W."/>
            <person name="Tsubouchi T."/>
            <person name="Morono Y."/>
            <person name="Uchiyama I."/>
            <person name="Ito T."/>
            <person name="Fujiyama A."/>
            <person name="Inagaki F."/>
            <person name="Takami H."/>
        </authorList>
    </citation>
    <scope>NUCLEOTIDE SEQUENCE</scope>
    <source>
        <strain evidence="1">Expedition CK06-06</strain>
    </source>
</reference>
<dbReference type="AlphaFoldDB" id="X0ZT82"/>
<sequence length="175" mass="19724">MVIKRLFQKLTRRLIVKLGVLLYQENHIVALETLPKFGNNPQNFTISLPRRIINPEKIFLGDNVSLGPGSLLYAATHYPTDVMRHPDRSQPLQKFDSKIIIGNNVTATADLQIAAAREVIIEDDVMFASNIHINDSFHGYETADEPYKYQKISKIAPIIIKRGCWIGQNVVIVSG</sequence>
<proteinExistence type="predicted"/>
<dbReference type="Gene3D" id="2.160.10.10">
    <property type="entry name" value="Hexapeptide repeat proteins"/>
    <property type="match status" value="1"/>
</dbReference>
<organism evidence="1">
    <name type="scientific">marine sediment metagenome</name>
    <dbReference type="NCBI Taxonomy" id="412755"/>
    <lineage>
        <taxon>unclassified sequences</taxon>
        <taxon>metagenomes</taxon>
        <taxon>ecological metagenomes</taxon>
    </lineage>
</organism>
<dbReference type="SUPFAM" id="SSF51161">
    <property type="entry name" value="Trimeric LpxA-like enzymes"/>
    <property type="match status" value="1"/>
</dbReference>
<evidence type="ECO:0000313" key="1">
    <source>
        <dbReference type="EMBL" id="GAG51431.1"/>
    </source>
</evidence>
<comment type="caution">
    <text evidence="1">The sequence shown here is derived from an EMBL/GenBank/DDBJ whole genome shotgun (WGS) entry which is preliminary data.</text>
</comment>
<gene>
    <name evidence="1" type="ORF">S01H1_82689</name>
</gene>
<dbReference type="EMBL" id="BARS01056085">
    <property type="protein sequence ID" value="GAG51431.1"/>
    <property type="molecule type" value="Genomic_DNA"/>
</dbReference>
<feature type="non-terminal residue" evidence="1">
    <location>
        <position position="175"/>
    </location>
</feature>
<evidence type="ECO:0008006" key="2">
    <source>
        <dbReference type="Google" id="ProtNLM"/>
    </source>
</evidence>
<dbReference type="InterPro" id="IPR051159">
    <property type="entry name" value="Hexapeptide_acetyltransf"/>
</dbReference>
<dbReference type="InterPro" id="IPR011004">
    <property type="entry name" value="Trimer_LpxA-like_sf"/>
</dbReference>
<protein>
    <recommendedName>
        <fullName evidence="2">Acetyltransferase</fullName>
    </recommendedName>
</protein>
<name>X0ZT82_9ZZZZ</name>